<organism evidence="2">
    <name type="scientific">uncultured Microcoleus sp</name>
    <dbReference type="NCBI Taxonomy" id="259945"/>
    <lineage>
        <taxon>Bacteria</taxon>
        <taxon>Bacillati</taxon>
        <taxon>Cyanobacteriota</taxon>
        <taxon>Cyanophyceae</taxon>
        <taxon>Oscillatoriophycideae</taxon>
        <taxon>Oscillatoriales</taxon>
        <taxon>Microcoleaceae</taxon>
        <taxon>Microcoleus</taxon>
        <taxon>environmental samples</taxon>
    </lineage>
</organism>
<feature type="non-terminal residue" evidence="2">
    <location>
        <position position="732"/>
    </location>
</feature>
<evidence type="ECO:0000313" key="2">
    <source>
        <dbReference type="EMBL" id="CAA9368917.1"/>
    </source>
</evidence>
<dbReference type="EMBL" id="CADCTZ010000852">
    <property type="protein sequence ID" value="CAA9368917.1"/>
    <property type="molecule type" value="Genomic_DNA"/>
</dbReference>
<feature type="region of interest" description="Disordered" evidence="1">
    <location>
        <begin position="664"/>
        <end position="687"/>
    </location>
</feature>
<dbReference type="AlphaFoldDB" id="A0A6J4MZP0"/>
<reference evidence="2" key="1">
    <citation type="submission" date="2020-02" db="EMBL/GenBank/DDBJ databases">
        <authorList>
            <person name="Meier V. D."/>
        </authorList>
    </citation>
    <scope>NUCLEOTIDE SEQUENCE</scope>
    <source>
        <strain evidence="2">AVDCRST_MAG84</strain>
    </source>
</reference>
<protein>
    <submittedName>
        <fullName evidence="2">Uncharacterized protein</fullName>
    </submittedName>
</protein>
<dbReference type="Pfam" id="PF13148">
    <property type="entry name" value="DUF3987"/>
    <property type="match status" value="1"/>
</dbReference>
<gene>
    <name evidence="2" type="ORF">AVDCRST_MAG84-4119</name>
</gene>
<proteinExistence type="predicted"/>
<evidence type="ECO:0000256" key="1">
    <source>
        <dbReference type="SAM" id="MobiDB-lite"/>
    </source>
</evidence>
<accession>A0A6J4MZP0</accession>
<dbReference type="InterPro" id="IPR025048">
    <property type="entry name" value="DUF3987"/>
</dbReference>
<sequence length="732" mass="80740">MDRLWALGFAATCNIGGSGKWRKSDTRDLEGAKVVITTDRDEPGVKHAELLHQEFPDPLWLYPFPNSKAWENLPKSKGLDIADWIEHHKITADDIKAAIGDKKVFKAPAPEAAANVIRPPQFQVPQISELGGEIEELLESDLRQSELRLKFIELAQKFRVTPADVSKIYKERQQELEEESSLEDLKIGIEQLLASQSASVKLSDLFPESLATPIEIVATRMNLKPECYALALISGVSRFLKNGSSTMLVEEWNRYRCRTHGYFGVMIAEASQMKTPVLNAMIADPLAAMRENNQKKFETQKKAYEVEFEQWKNSKDENKGPAPDAPVEKVAYINKATWESIAGMVGRAPDQGILWLCDELAGFFKSANQYRGGKGSDKEDLLEAWSGNGAVIARVSGVTVNVGALSLSIYGNIQPEVLAPFLGDGSDNNGTFARFDFVQQPPALTQITLGLPKIDINPMLQALYERVDAIPVTEFALDEEARKLFVDYYNHCQRLRFNHPKQGMRAMLGKAAEKVGRVATILHCIHTAHLGGEVSPKIPASRVAAAIKWVEYTTQQALSINIEVCSPDALDAIHTKILNEARKKGGSITADQTRKLLADAKHRPEISKVVGWFEKLAAMNYGEVTKKGRSIIFSLSPVSPLSPLAQNQDTASVTERDNLIPFASPVSPLSPLTEPDNKFSETKGDTNGIQTGYPIPFVKSLSDMSSSLKGDKGDTLAFSPEDLESQMLSCTT</sequence>
<feature type="compositionally biased region" description="Basic and acidic residues" evidence="1">
    <location>
        <begin position="675"/>
        <end position="684"/>
    </location>
</feature>
<feature type="region of interest" description="Disordered" evidence="1">
    <location>
        <begin position="712"/>
        <end position="732"/>
    </location>
</feature>
<name>A0A6J4MZP0_9CYAN</name>